<dbReference type="PANTHER" id="PTHR33988">
    <property type="entry name" value="ENDORIBONUCLEASE MAZF-RELATED"/>
    <property type="match status" value="1"/>
</dbReference>
<proteinExistence type="inferred from homology"/>
<dbReference type="GO" id="GO:0003677">
    <property type="term" value="F:DNA binding"/>
    <property type="evidence" value="ECO:0007669"/>
    <property type="project" value="InterPro"/>
</dbReference>
<dbReference type="AlphaFoldDB" id="A0AAE3DDY3"/>
<protein>
    <recommendedName>
        <fullName evidence="3">mRNA interferase</fullName>
        <ecNumber evidence="3">3.1.-.-</ecNumber>
    </recommendedName>
</protein>
<dbReference type="GO" id="GO:0006402">
    <property type="term" value="P:mRNA catabolic process"/>
    <property type="evidence" value="ECO:0007669"/>
    <property type="project" value="TreeGrafter"/>
</dbReference>
<dbReference type="SUPFAM" id="SSF50118">
    <property type="entry name" value="Cell growth inhibitor/plasmid maintenance toxic component"/>
    <property type="match status" value="1"/>
</dbReference>
<dbReference type="GO" id="GO:0016075">
    <property type="term" value="P:rRNA catabolic process"/>
    <property type="evidence" value="ECO:0007669"/>
    <property type="project" value="TreeGrafter"/>
</dbReference>
<dbReference type="Proteomes" id="UP001199319">
    <property type="component" value="Unassembled WGS sequence"/>
</dbReference>
<comment type="function">
    <text evidence="3">Toxic component of a type II toxin-antitoxin (TA) system.</text>
</comment>
<comment type="caution">
    <text evidence="4">The sequence shown here is derived from an EMBL/GenBank/DDBJ whole genome shotgun (WGS) entry which is preliminary data.</text>
</comment>
<evidence type="ECO:0000256" key="2">
    <source>
        <dbReference type="ARBA" id="ARBA00022649"/>
    </source>
</evidence>
<dbReference type="Pfam" id="PF02452">
    <property type="entry name" value="PemK_toxin"/>
    <property type="match status" value="1"/>
</dbReference>
<dbReference type="Gene3D" id="2.30.30.110">
    <property type="match status" value="1"/>
</dbReference>
<evidence type="ECO:0000313" key="5">
    <source>
        <dbReference type="Proteomes" id="UP001199319"/>
    </source>
</evidence>
<sequence>MNHIYLRGQIYYADLDPVVGSEQMGTRPVLILQNNVGNHFARTVIIAPITSRVHAKSKLPIHSYIGMIGRMKYPSVVMLEQLRTLDKRRIGYYIGKLSEEKMRDVTKTLCVSLAIRQNDVN</sequence>
<organism evidence="4 5">
    <name type="scientific">Brotocaccenecus cirricatena</name>
    <dbReference type="NCBI Taxonomy" id="3064195"/>
    <lineage>
        <taxon>Bacteria</taxon>
        <taxon>Bacillati</taxon>
        <taxon>Bacillota</taxon>
        <taxon>Clostridia</taxon>
        <taxon>Eubacteriales</taxon>
        <taxon>Oscillospiraceae</taxon>
        <taxon>Brotocaccenecus</taxon>
    </lineage>
</organism>
<evidence type="ECO:0000256" key="3">
    <source>
        <dbReference type="PIRNR" id="PIRNR033490"/>
    </source>
</evidence>
<evidence type="ECO:0000256" key="1">
    <source>
        <dbReference type="ARBA" id="ARBA00007521"/>
    </source>
</evidence>
<dbReference type="RefSeq" id="WP_302928737.1">
    <property type="nucleotide sequence ID" value="NZ_JAJEPW010000019.1"/>
</dbReference>
<keyword evidence="3" id="KW-0540">Nuclease</keyword>
<dbReference type="InterPro" id="IPR011067">
    <property type="entry name" value="Plasmid_toxin/cell-grow_inhib"/>
</dbReference>
<dbReference type="GO" id="GO:0016787">
    <property type="term" value="F:hydrolase activity"/>
    <property type="evidence" value="ECO:0007669"/>
    <property type="project" value="UniProtKB-KW"/>
</dbReference>
<dbReference type="EC" id="3.1.-.-" evidence="3"/>
<dbReference type="EMBL" id="JAJEPW010000019">
    <property type="protein sequence ID" value="MCC2129457.1"/>
    <property type="molecule type" value="Genomic_DNA"/>
</dbReference>
<dbReference type="InterPro" id="IPR003477">
    <property type="entry name" value="PemK-like"/>
</dbReference>
<accession>A0AAE3DDY3</accession>
<evidence type="ECO:0000313" key="4">
    <source>
        <dbReference type="EMBL" id="MCC2129457.1"/>
    </source>
</evidence>
<dbReference type="PANTHER" id="PTHR33988:SF2">
    <property type="entry name" value="ENDORIBONUCLEASE MAZF"/>
    <property type="match status" value="1"/>
</dbReference>
<comment type="similarity">
    <text evidence="1 3">Belongs to the PemK/MazF family.</text>
</comment>
<keyword evidence="5" id="KW-1185">Reference proteome</keyword>
<keyword evidence="2" id="KW-1277">Toxin-antitoxin system</keyword>
<dbReference type="PIRSF" id="PIRSF033490">
    <property type="entry name" value="MazF"/>
    <property type="match status" value="1"/>
</dbReference>
<keyword evidence="3" id="KW-0255">Endonuclease</keyword>
<name>A0AAE3DDY3_9FIRM</name>
<gene>
    <name evidence="4" type="ORF">LKD37_08015</name>
</gene>
<reference evidence="4" key="1">
    <citation type="submission" date="2021-10" db="EMBL/GenBank/DDBJ databases">
        <title>Anaerobic single-cell dispensing facilitates the cultivation of human gut bacteria.</title>
        <authorList>
            <person name="Afrizal A."/>
        </authorList>
    </citation>
    <scope>NUCLEOTIDE SEQUENCE</scope>
    <source>
        <strain evidence="4">CLA-AA-H272</strain>
    </source>
</reference>
<keyword evidence="3" id="KW-0378">Hydrolase</keyword>
<dbReference type="GO" id="GO:0004521">
    <property type="term" value="F:RNA endonuclease activity"/>
    <property type="evidence" value="ECO:0007669"/>
    <property type="project" value="TreeGrafter"/>
</dbReference>